<name>A0A1G2B0R5_9BACT</name>
<feature type="transmembrane region" description="Helical" evidence="1">
    <location>
        <begin position="80"/>
        <end position="101"/>
    </location>
</feature>
<reference evidence="2 3" key="1">
    <citation type="journal article" date="2016" name="Nat. Commun.">
        <title>Thousands of microbial genomes shed light on interconnected biogeochemical processes in an aquifer system.</title>
        <authorList>
            <person name="Anantharaman K."/>
            <person name="Brown C.T."/>
            <person name="Hug L.A."/>
            <person name="Sharon I."/>
            <person name="Castelle C.J."/>
            <person name="Probst A.J."/>
            <person name="Thomas B.C."/>
            <person name="Singh A."/>
            <person name="Wilkins M.J."/>
            <person name="Karaoz U."/>
            <person name="Brodie E.L."/>
            <person name="Williams K.H."/>
            <person name="Hubbard S.S."/>
            <person name="Banfield J.F."/>
        </authorList>
    </citation>
    <scope>NUCLEOTIDE SEQUENCE [LARGE SCALE GENOMIC DNA]</scope>
</reference>
<keyword evidence="1" id="KW-1133">Transmembrane helix</keyword>
<dbReference type="Proteomes" id="UP000179164">
    <property type="component" value="Unassembled WGS sequence"/>
</dbReference>
<gene>
    <name evidence="2" type="ORF">A2898_04320</name>
</gene>
<organism evidence="2 3">
    <name type="scientific">Candidatus Kerfeldbacteria bacterium RIFCSPLOWO2_01_FULL_48_11</name>
    <dbReference type="NCBI Taxonomy" id="1798543"/>
    <lineage>
        <taxon>Bacteria</taxon>
        <taxon>Candidatus Kerfeldiibacteriota</taxon>
    </lineage>
</organism>
<dbReference type="AlphaFoldDB" id="A0A1G2B0R5"/>
<feature type="transmembrane region" description="Helical" evidence="1">
    <location>
        <begin position="122"/>
        <end position="148"/>
    </location>
</feature>
<evidence type="ECO:0000313" key="3">
    <source>
        <dbReference type="Proteomes" id="UP000179164"/>
    </source>
</evidence>
<accession>A0A1G2B0R5</accession>
<keyword evidence="1" id="KW-0472">Membrane</keyword>
<evidence type="ECO:0000256" key="1">
    <source>
        <dbReference type="SAM" id="Phobius"/>
    </source>
</evidence>
<keyword evidence="1" id="KW-0812">Transmembrane</keyword>
<evidence type="ECO:0000313" key="2">
    <source>
        <dbReference type="EMBL" id="OGY82791.1"/>
    </source>
</evidence>
<comment type="caution">
    <text evidence="2">The sequence shown here is derived from an EMBL/GenBank/DDBJ whole genome shotgun (WGS) entry which is preliminary data.</text>
</comment>
<feature type="transmembrane region" description="Helical" evidence="1">
    <location>
        <begin position="56"/>
        <end position="74"/>
    </location>
</feature>
<dbReference type="EMBL" id="MHKE01000017">
    <property type="protein sequence ID" value="OGY82791.1"/>
    <property type="molecule type" value="Genomic_DNA"/>
</dbReference>
<sequence>MLLLAHIVAGSSIGVLAKNGGEAFALGMISHFVMDTLPHWNYILRVPITLKKIVAYSPDVLTPLIVFWCFVTAFPEQSGIITLATLGAVFPDIISMIALVSKTLRATVVIRVFQKFHSSIQWEIGILPGMTVQVFATAAILLATRVWYP</sequence>
<proteinExistence type="predicted"/>
<dbReference type="STRING" id="1798543.A2898_04320"/>
<protein>
    <submittedName>
        <fullName evidence="2">Uncharacterized protein</fullName>
    </submittedName>
</protein>